<dbReference type="GO" id="GO:0003676">
    <property type="term" value="F:nucleic acid binding"/>
    <property type="evidence" value="ECO:0007669"/>
    <property type="project" value="InterPro"/>
</dbReference>
<evidence type="ECO:0000313" key="2">
    <source>
        <dbReference type="Proteomes" id="UP000277204"/>
    </source>
</evidence>
<dbReference type="InterPro" id="IPR001878">
    <property type="entry name" value="Znf_CCHC"/>
</dbReference>
<dbReference type="GO" id="GO:0008270">
    <property type="term" value="F:zinc ion binding"/>
    <property type="evidence" value="ECO:0007669"/>
    <property type="project" value="InterPro"/>
</dbReference>
<gene>
    <name evidence="1" type="ORF">SMRZ_LOCUS23338</name>
</gene>
<name>A0A183N4W3_9TREM</name>
<dbReference type="EMBL" id="UZAI01019651">
    <property type="protein sequence ID" value="VDP46815.1"/>
    <property type="molecule type" value="Genomic_DNA"/>
</dbReference>
<organism evidence="1 2">
    <name type="scientific">Schistosoma margrebowiei</name>
    <dbReference type="NCBI Taxonomy" id="48269"/>
    <lineage>
        <taxon>Eukaryota</taxon>
        <taxon>Metazoa</taxon>
        <taxon>Spiralia</taxon>
        <taxon>Lophotrochozoa</taxon>
        <taxon>Platyhelminthes</taxon>
        <taxon>Trematoda</taxon>
        <taxon>Digenea</taxon>
        <taxon>Strigeidida</taxon>
        <taxon>Schistosomatoidea</taxon>
        <taxon>Schistosomatidae</taxon>
        <taxon>Schistosoma</taxon>
    </lineage>
</organism>
<dbReference type="PANTHER" id="PTHR47027:SF25">
    <property type="entry name" value="REVERSE TRANSCRIPTASE DOMAIN-CONTAINING PROTEIN"/>
    <property type="match status" value="1"/>
</dbReference>
<proteinExistence type="predicted"/>
<keyword evidence="2" id="KW-1185">Reference proteome</keyword>
<accession>A0A183N4W3</accession>
<evidence type="ECO:0000313" key="1">
    <source>
        <dbReference type="EMBL" id="VDP46815.1"/>
    </source>
</evidence>
<dbReference type="Proteomes" id="UP000277204">
    <property type="component" value="Unassembled WGS sequence"/>
</dbReference>
<sequence length="325" mass="36280">MTNCSFQDARTSCINYEAVNELDIKSMKISNTLLSRHDELQSQGQSNLRSFNSDSYSRVNMKGVSRRNYKANHKCKMKFGKCSCCAKFHSRNSCAFRNAKCLKCGKIGHIQSVCKATVHSASSSTKSCNSNLNNSDVSSDHLSLSTISKVSETGMSILGLKKLKRPKVELSFLVSKETSDTLLKKLIAMCVLSAVETDSSILWMLQGHHCSLNTQKGIQQGTGKQDEGCVDAQLRDQQAEFRKDRSCTDQTAILRIIAEQSIEWISSLYINFIDCERALDSVDRTTLWKLLRHYGVPQKTVNIIQSSYDGLHCKIMLGGQSTKSF</sequence>
<dbReference type="AlphaFoldDB" id="A0A183N4W3"/>
<dbReference type="PROSITE" id="PS50158">
    <property type="entry name" value="ZF_CCHC"/>
    <property type="match status" value="1"/>
</dbReference>
<reference evidence="1 2" key="1">
    <citation type="submission" date="2018-11" db="EMBL/GenBank/DDBJ databases">
        <authorList>
            <consortium name="Pathogen Informatics"/>
        </authorList>
    </citation>
    <scope>NUCLEOTIDE SEQUENCE [LARGE SCALE GENOMIC DNA]</scope>
    <source>
        <strain evidence="1 2">Zambia</strain>
    </source>
</reference>
<protein>
    <submittedName>
        <fullName evidence="1">Uncharacterized protein</fullName>
    </submittedName>
</protein>
<dbReference type="PANTHER" id="PTHR47027">
    <property type="entry name" value="REVERSE TRANSCRIPTASE DOMAIN-CONTAINING PROTEIN"/>
    <property type="match status" value="1"/>
</dbReference>